<gene>
    <name evidence="1" type="ORF">PoB_004054700</name>
</gene>
<dbReference type="EMBL" id="BLXT01004521">
    <property type="protein sequence ID" value="GFO14042.1"/>
    <property type="molecule type" value="Genomic_DNA"/>
</dbReference>
<keyword evidence="2" id="KW-1185">Reference proteome</keyword>
<sequence length="89" mass="9981">MLQQDRFKRLKGGIPVLVDNKIPVPAEEIRVNANDKSEIINVNEHFPSLSLIIYSCYALLERQLQLYALAIAADKRVLVGDFNTGTITP</sequence>
<name>A0AAV4B4J4_9GAST</name>
<evidence type="ECO:0008006" key="3">
    <source>
        <dbReference type="Google" id="ProtNLM"/>
    </source>
</evidence>
<dbReference type="AlphaFoldDB" id="A0AAV4B4J4"/>
<dbReference type="Proteomes" id="UP000735302">
    <property type="component" value="Unassembled WGS sequence"/>
</dbReference>
<comment type="caution">
    <text evidence="1">The sequence shown here is derived from an EMBL/GenBank/DDBJ whole genome shotgun (WGS) entry which is preliminary data.</text>
</comment>
<accession>A0AAV4B4J4</accession>
<evidence type="ECO:0000313" key="2">
    <source>
        <dbReference type="Proteomes" id="UP000735302"/>
    </source>
</evidence>
<reference evidence="1 2" key="1">
    <citation type="journal article" date="2021" name="Elife">
        <title>Chloroplast acquisition without the gene transfer in kleptoplastic sea slugs, Plakobranchus ocellatus.</title>
        <authorList>
            <person name="Maeda T."/>
            <person name="Takahashi S."/>
            <person name="Yoshida T."/>
            <person name="Shimamura S."/>
            <person name="Takaki Y."/>
            <person name="Nagai Y."/>
            <person name="Toyoda A."/>
            <person name="Suzuki Y."/>
            <person name="Arimoto A."/>
            <person name="Ishii H."/>
            <person name="Satoh N."/>
            <person name="Nishiyama T."/>
            <person name="Hasebe M."/>
            <person name="Maruyama T."/>
            <person name="Minagawa J."/>
            <person name="Obokata J."/>
            <person name="Shigenobu S."/>
        </authorList>
    </citation>
    <scope>NUCLEOTIDE SEQUENCE [LARGE SCALE GENOMIC DNA]</scope>
</reference>
<proteinExistence type="predicted"/>
<organism evidence="1 2">
    <name type="scientific">Plakobranchus ocellatus</name>
    <dbReference type="NCBI Taxonomy" id="259542"/>
    <lineage>
        <taxon>Eukaryota</taxon>
        <taxon>Metazoa</taxon>
        <taxon>Spiralia</taxon>
        <taxon>Lophotrochozoa</taxon>
        <taxon>Mollusca</taxon>
        <taxon>Gastropoda</taxon>
        <taxon>Heterobranchia</taxon>
        <taxon>Euthyneura</taxon>
        <taxon>Panpulmonata</taxon>
        <taxon>Sacoglossa</taxon>
        <taxon>Placobranchoidea</taxon>
        <taxon>Plakobranchidae</taxon>
        <taxon>Plakobranchus</taxon>
    </lineage>
</organism>
<protein>
    <recommendedName>
        <fullName evidence="3">Endonuclease/exonuclease/phosphatase domain-containing protein</fullName>
    </recommendedName>
</protein>
<evidence type="ECO:0000313" key="1">
    <source>
        <dbReference type="EMBL" id="GFO14042.1"/>
    </source>
</evidence>